<organism evidence="2 3">
    <name type="scientific">Pneumocystis carinii (strain B80)</name>
    <name type="common">Rat pneumocystis pneumonia agent</name>
    <name type="synonym">Pneumocystis carinii f. sp. carinii</name>
    <dbReference type="NCBI Taxonomy" id="1408658"/>
    <lineage>
        <taxon>Eukaryota</taxon>
        <taxon>Fungi</taxon>
        <taxon>Dikarya</taxon>
        <taxon>Ascomycota</taxon>
        <taxon>Taphrinomycotina</taxon>
        <taxon>Pneumocystomycetes</taxon>
        <taxon>Pneumocystaceae</taxon>
        <taxon>Pneumocystis</taxon>
    </lineage>
</organism>
<protein>
    <submittedName>
        <fullName evidence="2">Uncharacterized protein</fullName>
    </submittedName>
</protein>
<name>A0A0W4ZG14_PNEC8</name>
<feature type="transmembrane region" description="Helical" evidence="1">
    <location>
        <begin position="89"/>
        <end position="109"/>
    </location>
</feature>
<gene>
    <name evidence="2" type="ORF">T552_04151</name>
</gene>
<keyword evidence="1" id="KW-1133">Transmembrane helix</keyword>
<dbReference type="Pfam" id="PF05620">
    <property type="entry name" value="TMEM208_SND2"/>
    <property type="match status" value="1"/>
</dbReference>
<dbReference type="EMBL" id="LFVZ01000010">
    <property type="protein sequence ID" value="KTW27298.1"/>
    <property type="molecule type" value="Genomic_DNA"/>
</dbReference>
<dbReference type="AlphaFoldDB" id="A0A0W4ZG14"/>
<evidence type="ECO:0000313" key="2">
    <source>
        <dbReference type="EMBL" id="KTW27298.1"/>
    </source>
</evidence>
<keyword evidence="3" id="KW-1185">Reference proteome</keyword>
<feature type="transmembrane region" description="Helical" evidence="1">
    <location>
        <begin position="20"/>
        <end position="40"/>
    </location>
</feature>
<evidence type="ECO:0000256" key="1">
    <source>
        <dbReference type="SAM" id="Phobius"/>
    </source>
</evidence>
<keyword evidence="1" id="KW-0472">Membrane</keyword>
<accession>A0A0W4ZG14</accession>
<reference evidence="3" key="1">
    <citation type="journal article" date="2016" name="Nat. Commun.">
        <title>Genome analysis of three Pneumocystis species reveals adaptation mechanisms to life exclusively in mammalian hosts.</title>
        <authorList>
            <person name="Ma L."/>
            <person name="Chen Z."/>
            <person name="Huang D.W."/>
            <person name="Kutty G."/>
            <person name="Ishihara M."/>
            <person name="Wang H."/>
            <person name="Abouelleil A."/>
            <person name="Bishop L."/>
            <person name="Davey E."/>
            <person name="Deng R."/>
            <person name="Deng X."/>
            <person name="Fan L."/>
            <person name="Fantoni G."/>
            <person name="Fitzgerald M."/>
            <person name="Gogineni E."/>
            <person name="Goldberg J.M."/>
            <person name="Handley G."/>
            <person name="Hu X."/>
            <person name="Huber C."/>
            <person name="Jiao X."/>
            <person name="Jones K."/>
            <person name="Levin J.Z."/>
            <person name="Liu Y."/>
            <person name="Macdonald P."/>
            <person name="Melnikov A."/>
            <person name="Raley C."/>
            <person name="Sassi M."/>
            <person name="Sherman B.T."/>
            <person name="Song X."/>
            <person name="Sykes S."/>
            <person name="Tran B."/>
            <person name="Walsh L."/>
            <person name="Xia Y."/>
            <person name="Yang J."/>
            <person name="Young S."/>
            <person name="Zeng Q."/>
            <person name="Zheng X."/>
            <person name="Stephens R."/>
            <person name="Nusbaum C."/>
            <person name="Birren B.W."/>
            <person name="Azadi P."/>
            <person name="Lempicki R.A."/>
            <person name="Cuomo C.A."/>
            <person name="Kovacs J.A."/>
        </authorList>
    </citation>
    <scope>NUCLEOTIDE SEQUENCE [LARGE SCALE GENOMIC DNA]</scope>
    <source>
        <strain evidence="3">B80</strain>
    </source>
</reference>
<feature type="transmembrane region" description="Helical" evidence="1">
    <location>
        <begin position="115"/>
        <end position="137"/>
    </location>
</feature>
<keyword evidence="1" id="KW-0812">Transmembrane</keyword>
<proteinExistence type="predicted"/>
<sequence length="159" mass="19035">MINTLLKKHAPKNKGSIKTLKIGGILSNLFFISIRLIYYYASTTKYTFIFYFISCFFSTALSFLLWSIDSSKSEKKSLYSFKNLNRKRLVTYMFYTIYTTWVIYVFTSIFTDKAWFLYIIPCLLFLKHFLSAIKFFLLKKQIKLEKESINRKVKYIHSF</sequence>
<comment type="caution">
    <text evidence="2">The sequence shown here is derived from an EMBL/GenBank/DDBJ whole genome shotgun (WGS) entry which is preliminary data.</text>
</comment>
<dbReference type="OrthoDB" id="10012212at2759"/>
<dbReference type="RefSeq" id="XP_018225340.1">
    <property type="nucleotide sequence ID" value="XM_018372202.1"/>
</dbReference>
<evidence type="ECO:0000313" key="3">
    <source>
        <dbReference type="Proteomes" id="UP000054454"/>
    </source>
</evidence>
<dbReference type="Proteomes" id="UP000054454">
    <property type="component" value="Unassembled WGS sequence"/>
</dbReference>
<dbReference type="InterPro" id="IPR008506">
    <property type="entry name" value="SND2/TMEM208"/>
</dbReference>
<feature type="transmembrane region" description="Helical" evidence="1">
    <location>
        <begin position="46"/>
        <end position="68"/>
    </location>
</feature>
<dbReference type="VEuPathDB" id="FungiDB:T552_04151"/>
<dbReference type="GeneID" id="28938405"/>